<name>A0ABQ1KVA9_9RHOB</name>
<feature type="transmembrane region" description="Helical" evidence="8">
    <location>
        <begin position="233"/>
        <end position="254"/>
    </location>
</feature>
<protein>
    <submittedName>
        <fullName evidence="10">Ion transporter</fullName>
    </submittedName>
</protein>
<feature type="transmembrane region" description="Helical" evidence="8">
    <location>
        <begin position="60"/>
        <end position="81"/>
    </location>
</feature>
<accession>A0ABQ1KVA9</accession>
<dbReference type="Proteomes" id="UP000645462">
    <property type="component" value="Unassembled WGS sequence"/>
</dbReference>
<evidence type="ECO:0000256" key="6">
    <source>
        <dbReference type="ARBA" id="ARBA00023136"/>
    </source>
</evidence>
<dbReference type="PANTHER" id="PTHR11537">
    <property type="entry name" value="VOLTAGE-GATED POTASSIUM CHANNEL"/>
    <property type="match status" value="1"/>
</dbReference>
<evidence type="ECO:0000256" key="3">
    <source>
        <dbReference type="ARBA" id="ARBA00022692"/>
    </source>
</evidence>
<evidence type="ECO:0000256" key="4">
    <source>
        <dbReference type="ARBA" id="ARBA00022989"/>
    </source>
</evidence>
<keyword evidence="4 8" id="KW-1133">Transmembrane helix</keyword>
<keyword evidence="3 8" id="KW-0812">Transmembrane</keyword>
<dbReference type="PANTHER" id="PTHR11537:SF254">
    <property type="entry name" value="POTASSIUM VOLTAGE-GATED CHANNEL PROTEIN SHAB"/>
    <property type="match status" value="1"/>
</dbReference>
<keyword evidence="7" id="KW-0407">Ion channel</keyword>
<gene>
    <name evidence="10" type="ORF">GCM10011363_27070</name>
</gene>
<dbReference type="SUPFAM" id="SSF81324">
    <property type="entry name" value="Voltage-gated potassium channels"/>
    <property type="match status" value="1"/>
</dbReference>
<comment type="subcellular location">
    <subcellularLocation>
        <location evidence="1">Membrane</location>
        <topology evidence="1">Multi-pass membrane protein</topology>
    </subcellularLocation>
</comment>
<organism evidence="10 11">
    <name type="scientific">Marivita lacus</name>
    <dbReference type="NCBI Taxonomy" id="1323742"/>
    <lineage>
        <taxon>Bacteria</taxon>
        <taxon>Pseudomonadati</taxon>
        <taxon>Pseudomonadota</taxon>
        <taxon>Alphaproteobacteria</taxon>
        <taxon>Rhodobacterales</taxon>
        <taxon>Roseobacteraceae</taxon>
        <taxon>Marivita</taxon>
    </lineage>
</organism>
<feature type="transmembrane region" description="Helical" evidence="8">
    <location>
        <begin position="173"/>
        <end position="196"/>
    </location>
</feature>
<dbReference type="Gene3D" id="1.10.287.70">
    <property type="match status" value="1"/>
</dbReference>
<dbReference type="InterPro" id="IPR013099">
    <property type="entry name" value="K_chnl_dom"/>
</dbReference>
<keyword evidence="11" id="KW-1185">Reference proteome</keyword>
<dbReference type="InterPro" id="IPR028325">
    <property type="entry name" value="VG_K_chnl"/>
</dbReference>
<sequence>MLRQSVKRFGAQPGLSAGTQWFRQMVPTENLWHVAQMEELHRTVRLLYTGQSQRARRFRYGLIVFDAVTIAYFIATAALPATPAMTALNIGLGLLILLDVAARLWISDNLRRELTRIYTLTDLVVVLSLLLAPFITESFAFLRVLRALRLIHAYHLLRDLRRESLFFRLHEDAILAAVNLFVFIFMTTSLVFVLTFDESAGITGYVDALYFTVATLTTTGFGDITMTTTGGKLLAVFIMVVGVALFVQLARAIFQPSKIKHKCPECGLNRHETDAIHCKHCGEPLKIETEGDTGT</sequence>
<keyword evidence="6 8" id="KW-0472">Membrane</keyword>
<comment type="caution">
    <text evidence="10">The sequence shown here is derived from an EMBL/GenBank/DDBJ whole genome shotgun (WGS) entry which is preliminary data.</text>
</comment>
<feature type="transmembrane region" description="Helical" evidence="8">
    <location>
        <begin position="208"/>
        <end position="227"/>
    </location>
</feature>
<dbReference type="Pfam" id="PF07885">
    <property type="entry name" value="Ion_trans_2"/>
    <property type="match status" value="1"/>
</dbReference>
<evidence type="ECO:0000256" key="8">
    <source>
        <dbReference type="SAM" id="Phobius"/>
    </source>
</evidence>
<keyword evidence="2" id="KW-0813">Transport</keyword>
<feature type="transmembrane region" description="Helical" evidence="8">
    <location>
        <begin position="117"/>
        <end position="136"/>
    </location>
</feature>
<reference evidence="11" key="1">
    <citation type="journal article" date="2019" name="Int. J. Syst. Evol. Microbiol.">
        <title>The Global Catalogue of Microorganisms (GCM) 10K type strain sequencing project: providing services to taxonomists for standard genome sequencing and annotation.</title>
        <authorList>
            <consortium name="The Broad Institute Genomics Platform"/>
            <consortium name="The Broad Institute Genome Sequencing Center for Infectious Disease"/>
            <person name="Wu L."/>
            <person name="Ma J."/>
        </authorList>
    </citation>
    <scope>NUCLEOTIDE SEQUENCE [LARGE SCALE GENOMIC DNA]</scope>
    <source>
        <strain evidence="11">CGMCC 1.12478</strain>
    </source>
</reference>
<keyword evidence="5" id="KW-0406">Ion transport</keyword>
<evidence type="ECO:0000256" key="7">
    <source>
        <dbReference type="ARBA" id="ARBA00023303"/>
    </source>
</evidence>
<evidence type="ECO:0000259" key="9">
    <source>
        <dbReference type="Pfam" id="PF07885"/>
    </source>
</evidence>
<evidence type="ECO:0000256" key="1">
    <source>
        <dbReference type="ARBA" id="ARBA00004141"/>
    </source>
</evidence>
<evidence type="ECO:0000313" key="10">
    <source>
        <dbReference type="EMBL" id="GGC09034.1"/>
    </source>
</evidence>
<evidence type="ECO:0000256" key="2">
    <source>
        <dbReference type="ARBA" id="ARBA00022448"/>
    </source>
</evidence>
<dbReference type="EMBL" id="BMFC01000007">
    <property type="protein sequence ID" value="GGC09034.1"/>
    <property type="molecule type" value="Genomic_DNA"/>
</dbReference>
<feature type="domain" description="Potassium channel" evidence="9">
    <location>
        <begin position="183"/>
        <end position="253"/>
    </location>
</feature>
<evidence type="ECO:0000313" key="11">
    <source>
        <dbReference type="Proteomes" id="UP000645462"/>
    </source>
</evidence>
<proteinExistence type="predicted"/>
<feature type="transmembrane region" description="Helical" evidence="8">
    <location>
        <begin position="87"/>
        <end position="105"/>
    </location>
</feature>
<evidence type="ECO:0000256" key="5">
    <source>
        <dbReference type="ARBA" id="ARBA00023065"/>
    </source>
</evidence>